<proteinExistence type="predicted"/>
<feature type="domain" description="Transposase IS701-like DDE" evidence="1">
    <location>
        <begin position="16"/>
        <end position="283"/>
    </location>
</feature>
<organism evidence="2 3">
    <name type="scientific">Ktedonospora formicarum</name>
    <dbReference type="NCBI Taxonomy" id="2778364"/>
    <lineage>
        <taxon>Bacteria</taxon>
        <taxon>Bacillati</taxon>
        <taxon>Chloroflexota</taxon>
        <taxon>Ktedonobacteria</taxon>
        <taxon>Ktedonobacterales</taxon>
        <taxon>Ktedonobacteraceae</taxon>
        <taxon>Ktedonospora</taxon>
    </lineage>
</organism>
<dbReference type="InterPro" id="IPR038721">
    <property type="entry name" value="IS701-like_DDE_dom"/>
</dbReference>
<dbReference type="RefSeq" id="WP_236031708.1">
    <property type="nucleotide sequence ID" value="NZ_BNJF01000004.1"/>
</dbReference>
<dbReference type="InterPro" id="IPR012337">
    <property type="entry name" value="RNaseH-like_sf"/>
</dbReference>
<evidence type="ECO:0000313" key="2">
    <source>
        <dbReference type="EMBL" id="GHO48573.1"/>
    </source>
</evidence>
<dbReference type="EMBL" id="BNJF01000004">
    <property type="protein sequence ID" value="GHO48573.1"/>
    <property type="molecule type" value="Genomic_DNA"/>
</dbReference>
<keyword evidence="3" id="KW-1185">Reference proteome</keyword>
<name>A0A8J3IA92_9CHLR</name>
<dbReference type="AlphaFoldDB" id="A0A8J3IA92"/>
<dbReference type="Pfam" id="PF13546">
    <property type="entry name" value="DDE_5"/>
    <property type="match status" value="1"/>
</dbReference>
<reference evidence="2" key="1">
    <citation type="submission" date="2020-10" db="EMBL/GenBank/DDBJ databases">
        <title>Taxonomic study of unclassified bacteria belonging to the class Ktedonobacteria.</title>
        <authorList>
            <person name="Yabe S."/>
            <person name="Wang C.M."/>
            <person name="Zheng Y."/>
            <person name="Sakai Y."/>
            <person name="Cavaletti L."/>
            <person name="Monciardini P."/>
            <person name="Donadio S."/>
        </authorList>
    </citation>
    <scope>NUCLEOTIDE SEQUENCE</scope>
    <source>
        <strain evidence="2">SOSP1-1</strain>
    </source>
</reference>
<dbReference type="SUPFAM" id="SSF53098">
    <property type="entry name" value="Ribonuclease H-like"/>
    <property type="match status" value="1"/>
</dbReference>
<comment type="caution">
    <text evidence="2">The sequence shown here is derived from an EMBL/GenBank/DDBJ whole genome shotgun (WGS) entry which is preliminary data.</text>
</comment>
<dbReference type="Proteomes" id="UP000612362">
    <property type="component" value="Unassembled WGS sequence"/>
</dbReference>
<evidence type="ECO:0000259" key="1">
    <source>
        <dbReference type="Pfam" id="PF13546"/>
    </source>
</evidence>
<accession>A0A8J3IA92</accession>
<gene>
    <name evidence="2" type="ORF">KSX_67360</name>
</gene>
<evidence type="ECO:0000313" key="3">
    <source>
        <dbReference type="Proteomes" id="UP000612362"/>
    </source>
</evidence>
<protein>
    <recommendedName>
        <fullName evidence="1">Transposase IS701-like DDE domain-containing protein</fullName>
    </recommendedName>
</protein>
<sequence length="448" mass="51012">MPLPETILNVVAEMGPLFTAPTWRKLMILLTGTLLAHGRRTVCSALRFSGEQHTENWSLYHQVLNRARWSPLAASRCLLQLILETFVPADAPIDIGIDETLERRWGAQISKRGHYRDSHLSSKERSVSSPGLRWMVMAVVVTPNFCKQPWALPFLVVLTTSPSVSESLGKRHKTIAMWAAQMISLLHRWLPDRQFRVLGDSAYNVLELGVHASKRQVSTITSMRLDSVLRELPPPIEQRRKGGKPQVVGPRLPSLEQVLADPETYWQEEELLWYGQGKRKVQWCSGTALWYRFGSPPLPIRWVLTRDPEGKRESKALMCTDPSLDALRIIRTFMKRWSLECTFEESRAHLGIETQRQWSDLAIERSTPLLLATYSLVALIGHQLACHKSIHIEQTAWYRKTAATFHDVLAAVRQLIWHQQIIPTSGSDPDVGLLPRSTLDRLLFAACF</sequence>